<dbReference type="PANTHER" id="PTHR13693">
    <property type="entry name" value="CLASS II AMINOTRANSFERASE/8-AMINO-7-OXONONANOATE SYNTHASE"/>
    <property type="match status" value="1"/>
</dbReference>
<keyword evidence="3" id="KW-0808">Transferase</keyword>
<comment type="similarity">
    <text evidence="2">Belongs to the class-II pyridoxal-phosphate-dependent aminotransferase family. BioF subfamily.</text>
</comment>
<keyword evidence="4" id="KW-0663">Pyridoxal phosphate</keyword>
<reference evidence="7" key="2">
    <citation type="submission" date="2015-01" db="EMBL/GenBank/DDBJ databases">
        <title>Evolutionary Origins and Diversification of the Mycorrhizal Mutualists.</title>
        <authorList>
            <consortium name="DOE Joint Genome Institute"/>
            <consortium name="Mycorrhizal Genomics Consortium"/>
            <person name="Kohler A."/>
            <person name="Kuo A."/>
            <person name="Nagy L.G."/>
            <person name="Floudas D."/>
            <person name="Copeland A."/>
            <person name="Barry K.W."/>
            <person name="Cichocki N."/>
            <person name="Veneault-Fourrey C."/>
            <person name="LaButti K."/>
            <person name="Lindquist E.A."/>
            <person name="Lipzen A."/>
            <person name="Lundell T."/>
            <person name="Morin E."/>
            <person name="Murat C."/>
            <person name="Riley R."/>
            <person name="Ohm R."/>
            <person name="Sun H."/>
            <person name="Tunlid A."/>
            <person name="Henrissat B."/>
            <person name="Grigoriev I.V."/>
            <person name="Hibbett D.S."/>
            <person name="Martin F."/>
        </authorList>
    </citation>
    <scope>NUCLEOTIDE SEQUENCE [LARGE SCALE GENOMIC DNA]</scope>
    <source>
        <strain evidence="7">F 1598</strain>
    </source>
</reference>
<evidence type="ECO:0000256" key="4">
    <source>
        <dbReference type="ARBA" id="ARBA00022898"/>
    </source>
</evidence>
<dbReference type="HOGENOM" id="CLU_2427841_0_0_1"/>
<evidence type="ECO:0000256" key="3">
    <source>
        <dbReference type="ARBA" id="ARBA00022679"/>
    </source>
</evidence>
<dbReference type="Gene3D" id="3.40.640.10">
    <property type="entry name" value="Type I PLP-dependent aspartate aminotransferase-like (Major domain)"/>
    <property type="match status" value="1"/>
</dbReference>
<dbReference type="SUPFAM" id="SSF53383">
    <property type="entry name" value="PLP-dependent transferases"/>
    <property type="match status" value="1"/>
</dbReference>
<dbReference type="GO" id="GO:0016740">
    <property type="term" value="F:transferase activity"/>
    <property type="evidence" value="ECO:0007669"/>
    <property type="project" value="UniProtKB-KW"/>
</dbReference>
<evidence type="ECO:0000313" key="6">
    <source>
        <dbReference type="EMBL" id="KIM77449.1"/>
    </source>
</evidence>
<organism evidence="6 7">
    <name type="scientific">Piloderma croceum (strain F 1598)</name>
    <dbReference type="NCBI Taxonomy" id="765440"/>
    <lineage>
        <taxon>Eukaryota</taxon>
        <taxon>Fungi</taxon>
        <taxon>Dikarya</taxon>
        <taxon>Basidiomycota</taxon>
        <taxon>Agaricomycotina</taxon>
        <taxon>Agaricomycetes</taxon>
        <taxon>Agaricomycetidae</taxon>
        <taxon>Atheliales</taxon>
        <taxon>Atheliaceae</taxon>
        <taxon>Piloderma</taxon>
    </lineage>
</organism>
<accession>A0A0C3FC55</accession>
<evidence type="ECO:0000313" key="7">
    <source>
        <dbReference type="Proteomes" id="UP000054166"/>
    </source>
</evidence>
<dbReference type="OrthoDB" id="2986762at2759"/>
<dbReference type="PANTHER" id="PTHR13693:SF77">
    <property type="entry name" value="8-AMINO-7-OXONONANOATE SYNTHASE"/>
    <property type="match status" value="1"/>
</dbReference>
<keyword evidence="7" id="KW-1185">Reference proteome</keyword>
<dbReference type="GO" id="GO:0030170">
    <property type="term" value="F:pyridoxal phosphate binding"/>
    <property type="evidence" value="ECO:0007669"/>
    <property type="project" value="InterPro"/>
</dbReference>
<dbReference type="InterPro" id="IPR050087">
    <property type="entry name" value="AON_synthase_class-II"/>
</dbReference>
<dbReference type="InParanoid" id="A0A0C3FC55"/>
<proteinExistence type="inferred from homology"/>
<evidence type="ECO:0000256" key="1">
    <source>
        <dbReference type="ARBA" id="ARBA00001933"/>
    </source>
</evidence>
<dbReference type="Proteomes" id="UP000054166">
    <property type="component" value="Unassembled WGS sequence"/>
</dbReference>
<dbReference type="GO" id="GO:0009102">
    <property type="term" value="P:biotin biosynthetic process"/>
    <property type="evidence" value="ECO:0007669"/>
    <property type="project" value="TreeGrafter"/>
</dbReference>
<sequence length="91" mass="10192">MFSHNSIHALWEVLEKIISESREVEVGRYSVFVAVESLYGMDGTFSPLMVIVELVEELFPKGNSYVVVDEAHSTGICGTRKRHCSSPWSGE</sequence>
<name>A0A0C3FC55_PILCF</name>
<dbReference type="STRING" id="765440.A0A0C3FC55"/>
<dbReference type="EMBL" id="KN833025">
    <property type="protein sequence ID" value="KIM77449.1"/>
    <property type="molecule type" value="Genomic_DNA"/>
</dbReference>
<gene>
    <name evidence="6" type="ORF">PILCRDRAFT_796027</name>
</gene>
<comment type="cofactor">
    <cofactor evidence="1">
        <name>pyridoxal 5'-phosphate</name>
        <dbReference type="ChEBI" id="CHEBI:597326"/>
    </cofactor>
</comment>
<dbReference type="InterPro" id="IPR015421">
    <property type="entry name" value="PyrdxlP-dep_Trfase_major"/>
</dbReference>
<reference evidence="6 7" key="1">
    <citation type="submission" date="2014-04" db="EMBL/GenBank/DDBJ databases">
        <authorList>
            <consortium name="DOE Joint Genome Institute"/>
            <person name="Kuo A."/>
            <person name="Tarkka M."/>
            <person name="Buscot F."/>
            <person name="Kohler A."/>
            <person name="Nagy L.G."/>
            <person name="Floudas D."/>
            <person name="Copeland A."/>
            <person name="Barry K.W."/>
            <person name="Cichocki N."/>
            <person name="Veneault-Fourrey C."/>
            <person name="LaButti K."/>
            <person name="Lindquist E.A."/>
            <person name="Lipzen A."/>
            <person name="Lundell T."/>
            <person name="Morin E."/>
            <person name="Murat C."/>
            <person name="Sun H."/>
            <person name="Tunlid A."/>
            <person name="Henrissat B."/>
            <person name="Grigoriev I.V."/>
            <person name="Hibbett D.S."/>
            <person name="Martin F."/>
            <person name="Nordberg H.P."/>
            <person name="Cantor M.N."/>
            <person name="Hua S.X."/>
        </authorList>
    </citation>
    <scope>NUCLEOTIDE SEQUENCE [LARGE SCALE GENOMIC DNA]</scope>
    <source>
        <strain evidence="6 7">F 1598</strain>
    </source>
</reference>
<dbReference type="InterPro" id="IPR015424">
    <property type="entry name" value="PyrdxlP-dep_Trfase"/>
</dbReference>
<feature type="domain" description="Aminotransferase class I/classII large" evidence="5">
    <location>
        <begin position="4"/>
        <end position="79"/>
    </location>
</feature>
<dbReference type="InterPro" id="IPR004839">
    <property type="entry name" value="Aminotransferase_I/II_large"/>
</dbReference>
<dbReference type="Pfam" id="PF00155">
    <property type="entry name" value="Aminotran_1_2"/>
    <property type="match status" value="1"/>
</dbReference>
<evidence type="ECO:0000259" key="5">
    <source>
        <dbReference type="Pfam" id="PF00155"/>
    </source>
</evidence>
<protein>
    <recommendedName>
        <fullName evidence="5">Aminotransferase class I/classII large domain-containing protein</fullName>
    </recommendedName>
</protein>
<evidence type="ECO:0000256" key="2">
    <source>
        <dbReference type="ARBA" id="ARBA00010008"/>
    </source>
</evidence>
<dbReference type="AlphaFoldDB" id="A0A0C3FC55"/>